<evidence type="ECO:0000313" key="3">
    <source>
        <dbReference type="Proteomes" id="UP001530293"/>
    </source>
</evidence>
<sequence length="552" mass="61841">MELYLRPGQDEPSPDDDNDIVDLDRPLLIPLRLPVALLSNLSSKSHLEISHRNNYDAGSGKPRTSRETTAIVGGDNDDAMTITITQNPNSGKRQEGDVEMHSMGALGHHQKRTDWYHKSADHNMLPGEISQNNELQYIGTTKKHYCQSTNKSSKMTATTNNKLKEIGERTRRLLEEERKKRKEIVRLDDDEQCILPLPDKEAPPTSFATTQSTPNSNMQPSSLAAEKKMMKRSGATTARKRKRREVAANIDGWMPNVDDLLTLPTSNSVFLKKGDADQQQSSIVRLHGLPMGVKPEHIRKFFHGLNPGLIFVLPTFPNCIHGWDAAAAAAGHDGNNQQCIVKRHSNTFRVFVKFTSYPVANAAIERTGESIEFDEEWQNEGASLVGEAVRAKKMVGASVSMSPVSKRDASFMQKHMAIHTQKGEAIMTTARRLEKQIGTVVTQLIWEMAMKKMNLSHRIRGIGDAATDPECSVPTNESQYQTLAKLYNQLIDTHEQLELENGIIFTHAFDPTIDDSAHRITQSVSNWLLDRVSTIGRLLNESRQWLNLGMHN</sequence>
<feature type="region of interest" description="Disordered" evidence="1">
    <location>
        <begin position="195"/>
        <end position="243"/>
    </location>
</feature>
<evidence type="ECO:0000256" key="1">
    <source>
        <dbReference type="SAM" id="MobiDB-lite"/>
    </source>
</evidence>
<dbReference type="EMBL" id="JALLBG020000216">
    <property type="protein sequence ID" value="KAL3758862.1"/>
    <property type="molecule type" value="Genomic_DNA"/>
</dbReference>
<accession>A0ABD3M5C6</accession>
<name>A0ABD3M5C6_9STRA</name>
<keyword evidence="3" id="KW-1185">Reference proteome</keyword>
<feature type="compositionally biased region" description="Polar residues" evidence="1">
    <location>
        <begin position="206"/>
        <end position="222"/>
    </location>
</feature>
<proteinExistence type="predicted"/>
<feature type="region of interest" description="Disordered" evidence="1">
    <location>
        <begin position="52"/>
        <end position="73"/>
    </location>
</feature>
<evidence type="ECO:0000313" key="2">
    <source>
        <dbReference type="EMBL" id="KAL3758862.1"/>
    </source>
</evidence>
<dbReference type="InterPro" id="IPR012677">
    <property type="entry name" value="Nucleotide-bd_a/b_plait_sf"/>
</dbReference>
<dbReference type="Proteomes" id="UP001530293">
    <property type="component" value="Unassembled WGS sequence"/>
</dbReference>
<feature type="region of interest" description="Disordered" evidence="1">
    <location>
        <begin position="1"/>
        <end position="20"/>
    </location>
</feature>
<comment type="caution">
    <text evidence="2">The sequence shown here is derived from an EMBL/GenBank/DDBJ whole genome shotgun (WGS) entry which is preliminary data.</text>
</comment>
<organism evidence="2 3">
    <name type="scientific">Discostella pseudostelligera</name>
    <dbReference type="NCBI Taxonomy" id="259834"/>
    <lineage>
        <taxon>Eukaryota</taxon>
        <taxon>Sar</taxon>
        <taxon>Stramenopiles</taxon>
        <taxon>Ochrophyta</taxon>
        <taxon>Bacillariophyta</taxon>
        <taxon>Coscinodiscophyceae</taxon>
        <taxon>Thalassiosirophycidae</taxon>
        <taxon>Stephanodiscales</taxon>
        <taxon>Stephanodiscaceae</taxon>
        <taxon>Discostella</taxon>
    </lineage>
</organism>
<reference evidence="2 3" key="1">
    <citation type="submission" date="2024-10" db="EMBL/GenBank/DDBJ databases">
        <title>Updated reference genomes for cyclostephanoid diatoms.</title>
        <authorList>
            <person name="Roberts W.R."/>
            <person name="Alverson A.J."/>
        </authorList>
    </citation>
    <scope>NUCLEOTIDE SEQUENCE [LARGE SCALE GENOMIC DNA]</scope>
    <source>
        <strain evidence="2 3">AJA232-27</strain>
    </source>
</reference>
<dbReference type="Gene3D" id="3.30.70.330">
    <property type="match status" value="1"/>
</dbReference>
<dbReference type="AlphaFoldDB" id="A0ABD3M5C6"/>
<protein>
    <recommendedName>
        <fullName evidence="4">RRM domain-containing protein</fullName>
    </recommendedName>
</protein>
<gene>
    <name evidence="2" type="ORF">ACHAWU_003134</name>
</gene>
<evidence type="ECO:0008006" key="4">
    <source>
        <dbReference type="Google" id="ProtNLM"/>
    </source>
</evidence>